<comment type="caution">
    <text evidence="1">The sequence shown here is derived from an EMBL/GenBank/DDBJ whole genome shotgun (WGS) entry which is preliminary data.</text>
</comment>
<keyword evidence="2" id="KW-1185">Reference proteome</keyword>
<evidence type="ECO:0000313" key="1">
    <source>
        <dbReference type="EMBL" id="KAF7831051.1"/>
    </source>
</evidence>
<dbReference type="Proteomes" id="UP000634136">
    <property type="component" value="Unassembled WGS sequence"/>
</dbReference>
<dbReference type="EMBL" id="JAAIUW010000005">
    <property type="protein sequence ID" value="KAF7831051.1"/>
    <property type="molecule type" value="Genomic_DNA"/>
</dbReference>
<reference evidence="1" key="1">
    <citation type="submission" date="2020-09" db="EMBL/GenBank/DDBJ databases">
        <title>Genome-Enabled Discovery of Anthraquinone Biosynthesis in Senna tora.</title>
        <authorList>
            <person name="Kang S.-H."/>
            <person name="Pandey R.P."/>
            <person name="Lee C.-M."/>
            <person name="Sim J.-S."/>
            <person name="Jeong J.-T."/>
            <person name="Choi B.-S."/>
            <person name="Jung M."/>
            <person name="Ginzburg D."/>
            <person name="Zhao K."/>
            <person name="Won S.Y."/>
            <person name="Oh T.-J."/>
            <person name="Yu Y."/>
            <person name="Kim N.-H."/>
            <person name="Lee O.R."/>
            <person name="Lee T.-H."/>
            <person name="Bashyal P."/>
            <person name="Kim T.-S."/>
            <person name="Lee W.-H."/>
            <person name="Kawkins C."/>
            <person name="Kim C.-K."/>
            <person name="Kim J.S."/>
            <person name="Ahn B.O."/>
            <person name="Rhee S.Y."/>
            <person name="Sohng J.K."/>
        </authorList>
    </citation>
    <scope>NUCLEOTIDE SEQUENCE</scope>
    <source>
        <tissue evidence="1">Leaf</tissue>
    </source>
</reference>
<gene>
    <name evidence="1" type="ORF">G2W53_013384</name>
</gene>
<dbReference type="AlphaFoldDB" id="A0A834WS68"/>
<sequence length="109" mass="12575">MDPIFNTADIAKRIIPVASTKFWCCWKKLHSVRKKIVIISIQDHHLFRPVIVLVDHWTQNIPTFTSKCIHRTLELLCPHHWTPPSYSPTFISPVNSEVIPAPTLNMVPL</sequence>
<evidence type="ECO:0000313" key="2">
    <source>
        <dbReference type="Proteomes" id="UP000634136"/>
    </source>
</evidence>
<accession>A0A834WS68</accession>
<proteinExistence type="predicted"/>
<organism evidence="1 2">
    <name type="scientific">Senna tora</name>
    <dbReference type="NCBI Taxonomy" id="362788"/>
    <lineage>
        <taxon>Eukaryota</taxon>
        <taxon>Viridiplantae</taxon>
        <taxon>Streptophyta</taxon>
        <taxon>Embryophyta</taxon>
        <taxon>Tracheophyta</taxon>
        <taxon>Spermatophyta</taxon>
        <taxon>Magnoliopsida</taxon>
        <taxon>eudicotyledons</taxon>
        <taxon>Gunneridae</taxon>
        <taxon>Pentapetalae</taxon>
        <taxon>rosids</taxon>
        <taxon>fabids</taxon>
        <taxon>Fabales</taxon>
        <taxon>Fabaceae</taxon>
        <taxon>Caesalpinioideae</taxon>
        <taxon>Cassia clade</taxon>
        <taxon>Senna</taxon>
    </lineage>
</organism>
<protein>
    <submittedName>
        <fullName evidence="1">Uncharacterized protein</fullName>
    </submittedName>
</protein>
<name>A0A834WS68_9FABA</name>